<dbReference type="InterPro" id="IPR039315">
    <property type="entry name" value="CheW"/>
</dbReference>
<feature type="domain" description="CheW-like" evidence="1">
    <location>
        <begin position="25"/>
        <end position="173"/>
    </location>
</feature>
<dbReference type="Gene3D" id="2.30.30.40">
    <property type="entry name" value="SH3 Domains"/>
    <property type="match status" value="1"/>
</dbReference>
<accession>A0A923KJ02</accession>
<dbReference type="CDD" id="cd00732">
    <property type="entry name" value="CheW"/>
    <property type="match status" value="1"/>
</dbReference>
<sequence>MGAIIEAKKRSGEVSAGEAKDLGTTGQYLTFVLGGEVYALEILHIKEIIQYGDLTEVPMMPSFIRGVINLRGKVVPVVDMTARFGKGITNVARRTSIVIIEMAQEHEDETEKQSIGVMVDAVNEVVDIANADIEPPPAFGGRIRQDFISGMAKRNGRFIIVLNLAQVLSVEEMSALGSSMLGGAELNISAESEHEA</sequence>
<comment type="caution">
    <text evidence="2">The sequence shown here is derived from an EMBL/GenBank/DDBJ whole genome shotgun (WGS) entry which is preliminary data.</text>
</comment>
<reference evidence="2" key="1">
    <citation type="submission" date="2020-08" db="EMBL/GenBank/DDBJ databases">
        <title>Novel species isolated from subtropical streams in China.</title>
        <authorList>
            <person name="Lu H."/>
        </authorList>
    </citation>
    <scope>NUCLEOTIDE SEQUENCE</scope>
    <source>
        <strain evidence="2">KACC 12607</strain>
    </source>
</reference>
<dbReference type="SUPFAM" id="SSF50341">
    <property type="entry name" value="CheW-like"/>
    <property type="match status" value="1"/>
</dbReference>
<dbReference type="PANTHER" id="PTHR22617">
    <property type="entry name" value="CHEMOTAXIS SENSOR HISTIDINE KINASE-RELATED"/>
    <property type="match status" value="1"/>
</dbReference>
<keyword evidence="3" id="KW-1185">Reference proteome</keyword>
<dbReference type="PROSITE" id="PS50851">
    <property type="entry name" value="CHEW"/>
    <property type="match status" value="1"/>
</dbReference>
<dbReference type="GO" id="GO:0005829">
    <property type="term" value="C:cytosol"/>
    <property type="evidence" value="ECO:0007669"/>
    <property type="project" value="TreeGrafter"/>
</dbReference>
<gene>
    <name evidence="2" type="ORF">H8K32_15685</name>
</gene>
<dbReference type="Proteomes" id="UP000634011">
    <property type="component" value="Unassembled WGS sequence"/>
</dbReference>
<dbReference type="Gene3D" id="2.40.50.180">
    <property type="entry name" value="CheA-289, Domain 4"/>
    <property type="match status" value="1"/>
</dbReference>
<dbReference type="AlphaFoldDB" id="A0A923KJ02"/>
<evidence type="ECO:0000259" key="1">
    <source>
        <dbReference type="PROSITE" id="PS50851"/>
    </source>
</evidence>
<proteinExistence type="predicted"/>
<evidence type="ECO:0000313" key="3">
    <source>
        <dbReference type="Proteomes" id="UP000634011"/>
    </source>
</evidence>
<evidence type="ECO:0000313" key="2">
    <source>
        <dbReference type="EMBL" id="MBC3863547.1"/>
    </source>
</evidence>
<name>A0A923KJ02_9BURK</name>
<dbReference type="SMART" id="SM00260">
    <property type="entry name" value="CheW"/>
    <property type="match status" value="1"/>
</dbReference>
<dbReference type="GO" id="GO:0007165">
    <property type="term" value="P:signal transduction"/>
    <property type="evidence" value="ECO:0007669"/>
    <property type="project" value="InterPro"/>
</dbReference>
<dbReference type="RefSeq" id="WP_186913491.1">
    <property type="nucleotide sequence ID" value="NZ_JACOFV010000015.1"/>
</dbReference>
<dbReference type="PANTHER" id="PTHR22617:SF41">
    <property type="entry name" value="CHEMOTAXIS SIGNAL TRANSDUCTION SYSTEM ADAPTOR PROTEIN CHEW"/>
    <property type="match status" value="1"/>
</dbReference>
<organism evidence="2 3">
    <name type="scientific">Undibacterium jejuense</name>
    <dbReference type="NCBI Taxonomy" id="1344949"/>
    <lineage>
        <taxon>Bacteria</taxon>
        <taxon>Pseudomonadati</taxon>
        <taxon>Pseudomonadota</taxon>
        <taxon>Betaproteobacteria</taxon>
        <taxon>Burkholderiales</taxon>
        <taxon>Oxalobacteraceae</taxon>
        <taxon>Undibacterium</taxon>
    </lineage>
</organism>
<dbReference type="EMBL" id="JACOFV010000015">
    <property type="protein sequence ID" value="MBC3863547.1"/>
    <property type="molecule type" value="Genomic_DNA"/>
</dbReference>
<dbReference type="InterPro" id="IPR002545">
    <property type="entry name" value="CheW-lke_dom"/>
</dbReference>
<dbReference type="InterPro" id="IPR036061">
    <property type="entry name" value="CheW-like_dom_sf"/>
</dbReference>
<dbReference type="GO" id="GO:0006935">
    <property type="term" value="P:chemotaxis"/>
    <property type="evidence" value="ECO:0007669"/>
    <property type="project" value="InterPro"/>
</dbReference>
<dbReference type="Pfam" id="PF01584">
    <property type="entry name" value="CheW"/>
    <property type="match status" value="1"/>
</dbReference>
<protein>
    <submittedName>
        <fullName evidence="2">Purine-binding chemotaxis protein CheW</fullName>
    </submittedName>
</protein>